<feature type="transmembrane region" description="Helical" evidence="1">
    <location>
        <begin position="41"/>
        <end position="58"/>
    </location>
</feature>
<evidence type="ECO:0000259" key="2">
    <source>
        <dbReference type="Pfam" id="PF04892"/>
    </source>
</evidence>
<proteinExistence type="predicted"/>
<dbReference type="AlphaFoldDB" id="A0A368VT82"/>
<dbReference type="RefSeq" id="WP_114453409.1">
    <property type="nucleotide sequence ID" value="NZ_QPJC01000007.1"/>
</dbReference>
<organism evidence="3 4">
    <name type="scientific">Halopolyspora algeriensis</name>
    <dbReference type="NCBI Taxonomy" id="1500506"/>
    <lineage>
        <taxon>Bacteria</taxon>
        <taxon>Bacillati</taxon>
        <taxon>Actinomycetota</taxon>
        <taxon>Actinomycetes</taxon>
        <taxon>Actinomycetes incertae sedis</taxon>
        <taxon>Halopolyspora</taxon>
    </lineage>
</organism>
<feature type="transmembrane region" description="Helical" evidence="1">
    <location>
        <begin position="91"/>
        <end position="111"/>
    </location>
</feature>
<protein>
    <submittedName>
        <fullName evidence="3">VanZ like protein</fullName>
    </submittedName>
</protein>
<dbReference type="Pfam" id="PF04892">
    <property type="entry name" value="VanZ"/>
    <property type="match status" value="1"/>
</dbReference>
<name>A0A368VT82_9ACTN</name>
<dbReference type="EMBL" id="QPJC01000007">
    <property type="protein sequence ID" value="RCW43196.1"/>
    <property type="molecule type" value="Genomic_DNA"/>
</dbReference>
<sequence length="116" mass="11920">MLDPYRAHLVRAPFALTIAASAVILFTPASGVPTAPPGTDKILHLVLFAALAITGHVAQVRFAALLIGLSCYAVTSELLQAVLPLGRTGDLVDAAVDVAGIGAGMLITAGLRAHRR</sequence>
<comment type="caution">
    <text evidence="3">The sequence shown here is derived from an EMBL/GenBank/DDBJ whole genome shotgun (WGS) entry which is preliminary data.</text>
</comment>
<feature type="domain" description="VanZ-like" evidence="2">
    <location>
        <begin position="39"/>
        <end position="108"/>
    </location>
</feature>
<dbReference type="OrthoDB" id="5194541at2"/>
<keyword evidence="4" id="KW-1185">Reference proteome</keyword>
<gene>
    <name evidence="3" type="ORF">DFQ14_10785</name>
</gene>
<dbReference type="PANTHER" id="PTHR28008:SF1">
    <property type="entry name" value="DOMAIN PROTEIN, PUTATIVE (AFU_ORTHOLOGUE AFUA_3G10980)-RELATED"/>
    <property type="match status" value="1"/>
</dbReference>
<dbReference type="Proteomes" id="UP000253495">
    <property type="component" value="Unassembled WGS sequence"/>
</dbReference>
<evidence type="ECO:0000313" key="3">
    <source>
        <dbReference type="EMBL" id="RCW43196.1"/>
    </source>
</evidence>
<keyword evidence="1" id="KW-1133">Transmembrane helix</keyword>
<reference evidence="3 4" key="1">
    <citation type="submission" date="2018-07" db="EMBL/GenBank/DDBJ databases">
        <title>Genomic Encyclopedia of Type Strains, Phase III (KMG-III): the genomes of soil and plant-associated and newly described type strains.</title>
        <authorList>
            <person name="Whitman W."/>
        </authorList>
    </citation>
    <scope>NUCLEOTIDE SEQUENCE [LARGE SCALE GENOMIC DNA]</scope>
    <source>
        <strain evidence="3 4">CECT 8575</strain>
    </source>
</reference>
<keyword evidence="1" id="KW-0472">Membrane</keyword>
<evidence type="ECO:0000256" key="1">
    <source>
        <dbReference type="SAM" id="Phobius"/>
    </source>
</evidence>
<dbReference type="InterPro" id="IPR006976">
    <property type="entry name" value="VanZ-like"/>
</dbReference>
<dbReference type="PANTHER" id="PTHR28008">
    <property type="entry name" value="DOMAIN PROTEIN, PUTATIVE (AFU_ORTHOLOGUE AFUA_3G10980)-RELATED"/>
    <property type="match status" value="1"/>
</dbReference>
<keyword evidence="1" id="KW-0812">Transmembrane</keyword>
<feature type="transmembrane region" description="Helical" evidence="1">
    <location>
        <begin position="65"/>
        <end position="85"/>
    </location>
</feature>
<evidence type="ECO:0000313" key="4">
    <source>
        <dbReference type="Proteomes" id="UP000253495"/>
    </source>
</evidence>
<accession>A0A368VT82</accession>